<feature type="transmembrane region" description="Helical" evidence="1">
    <location>
        <begin position="53"/>
        <end position="75"/>
    </location>
</feature>
<gene>
    <name evidence="2" type="ORF">DP116_21275</name>
</gene>
<dbReference type="RefSeq" id="WP_169157065.1">
    <property type="nucleotide sequence ID" value="NZ_CAWPJE010000194.1"/>
</dbReference>
<keyword evidence="3" id="KW-1185">Reference proteome</keyword>
<dbReference type="Proteomes" id="UP000718564">
    <property type="component" value="Unassembled WGS sequence"/>
</dbReference>
<evidence type="ECO:0000256" key="1">
    <source>
        <dbReference type="SAM" id="Phobius"/>
    </source>
</evidence>
<feature type="non-terminal residue" evidence="2">
    <location>
        <position position="130"/>
    </location>
</feature>
<evidence type="ECO:0000313" key="3">
    <source>
        <dbReference type="Proteomes" id="UP000718564"/>
    </source>
</evidence>
<feature type="transmembrane region" description="Helical" evidence="1">
    <location>
        <begin position="82"/>
        <end position="101"/>
    </location>
</feature>
<dbReference type="EMBL" id="QMEB01000198">
    <property type="protein sequence ID" value="NMG21840.1"/>
    <property type="molecule type" value="Genomic_DNA"/>
</dbReference>
<protein>
    <submittedName>
        <fullName evidence="2">Uncharacterized protein</fullName>
    </submittedName>
</protein>
<sequence length="130" mass="15328">MTSSNRYSAKFLFFGLWIVSITIWFISLFWLWLLMDFQFVMWTLEASEWPSRIVLWLRPLIWLIIALVPPGLCFYLYRKHRVFWVIPILLVIGVTLLKVSFDFGRIDTQGTIFDTPLPKGEGILHSSSEL</sequence>
<reference evidence="2 3" key="1">
    <citation type="submission" date="2018-06" db="EMBL/GenBank/DDBJ databases">
        <title>Comparative genomics of Brasilonema spp. strains.</title>
        <authorList>
            <person name="Alvarenga D.O."/>
            <person name="Fiore M.F."/>
            <person name="Varani A.M."/>
        </authorList>
    </citation>
    <scope>NUCLEOTIDE SEQUENCE [LARGE SCALE GENOMIC DNA]</scope>
    <source>
        <strain evidence="2 3">SPC951</strain>
    </source>
</reference>
<keyword evidence="1" id="KW-0812">Transmembrane</keyword>
<keyword evidence="1" id="KW-1133">Transmembrane helix</keyword>
<accession>A0ABX1PBK5</accession>
<evidence type="ECO:0000313" key="2">
    <source>
        <dbReference type="EMBL" id="NMG21840.1"/>
    </source>
</evidence>
<feature type="transmembrane region" description="Helical" evidence="1">
    <location>
        <begin position="12"/>
        <end position="33"/>
    </location>
</feature>
<proteinExistence type="predicted"/>
<keyword evidence="1" id="KW-0472">Membrane</keyword>
<name>A0ABX1PBK5_9CYAN</name>
<organism evidence="2 3">
    <name type="scientific">Brasilonema bromeliae SPC951</name>
    <dbReference type="NCBI Taxonomy" id="385972"/>
    <lineage>
        <taxon>Bacteria</taxon>
        <taxon>Bacillati</taxon>
        <taxon>Cyanobacteriota</taxon>
        <taxon>Cyanophyceae</taxon>
        <taxon>Nostocales</taxon>
        <taxon>Scytonemataceae</taxon>
        <taxon>Brasilonema</taxon>
        <taxon>Bromeliae group (in: Brasilonema)</taxon>
    </lineage>
</organism>
<comment type="caution">
    <text evidence="2">The sequence shown here is derived from an EMBL/GenBank/DDBJ whole genome shotgun (WGS) entry which is preliminary data.</text>
</comment>